<dbReference type="AlphaFoldDB" id="X1GPW7"/>
<gene>
    <name evidence="1" type="ORF">S03H2_27205</name>
</gene>
<feature type="non-terminal residue" evidence="1">
    <location>
        <position position="43"/>
    </location>
</feature>
<proteinExistence type="predicted"/>
<dbReference type="EMBL" id="BARU01016188">
    <property type="protein sequence ID" value="GAH59242.1"/>
    <property type="molecule type" value="Genomic_DNA"/>
</dbReference>
<sequence>ALLVRTDARRSAGASASRGFVDALVDADLDLAEVMSVKGEFRP</sequence>
<organism evidence="1">
    <name type="scientific">marine sediment metagenome</name>
    <dbReference type="NCBI Taxonomy" id="412755"/>
    <lineage>
        <taxon>unclassified sequences</taxon>
        <taxon>metagenomes</taxon>
        <taxon>ecological metagenomes</taxon>
    </lineage>
</organism>
<reference evidence="1" key="1">
    <citation type="journal article" date="2014" name="Front. Microbiol.">
        <title>High frequency of phylogenetically diverse reductive dehalogenase-homologous genes in deep subseafloor sedimentary metagenomes.</title>
        <authorList>
            <person name="Kawai M."/>
            <person name="Futagami T."/>
            <person name="Toyoda A."/>
            <person name="Takaki Y."/>
            <person name="Nishi S."/>
            <person name="Hori S."/>
            <person name="Arai W."/>
            <person name="Tsubouchi T."/>
            <person name="Morono Y."/>
            <person name="Uchiyama I."/>
            <person name="Ito T."/>
            <person name="Fujiyama A."/>
            <person name="Inagaki F."/>
            <person name="Takami H."/>
        </authorList>
    </citation>
    <scope>NUCLEOTIDE SEQUENCE</scope>
    <source>
        <strain evidence="1">Expedition CK06-06</strain>
    </source>
</reference>
<accession>X1GPW7</accession>
<protein>
    <submittedName>
        <fullName evidence="1">Uncharacterized protein</fullName>
    </submittedName>
</protein>
<evidence type="ECO:0000313" key="1">
    <source>
        <dbReference type="EMBL" id="GAH59242.1"/>
    </source>
</evidence>
<feature type="non-terminal residue" evidence="1">
    <location>
        <position position="1"/>
    </location>
</feature>
<name>X1GPW7_9ZZZZ</name>
<comment type="caution">
    <text evidence="1">The sequence shown here is derived from an EMBL/GenBank/DDBJ whole genome shotgun (WGS) entry which is preliminary data.</text>
</comment>